<evidence type="ECO:0000256" key="1">
    <source>
        <dbReference type="SAM" id="Phobius"/>
    </source>
</evidence>
<dbReference type="AlphaFoldDB" id="A0A3D9RU61"/>
<keyword evidence="3" id="KW-1185">Reference proteome</keyword>
<keyword evidence="1" id="KW-1133">Transmembrane helix</keyword>
<dbReference type="EMBL" id="QTTN01000021">
    <property type="protein sequence ID" value="REE80235.1"/>
    <property type="molecule type" value="Genomic_DNA"/>
</dbReference>
<evidence type="ECO:0000313" key="2">
    <source>
        <dbReference type="EMBL" id="REE80235.1"/>
    </source>
</evidence>
<keyword evidence="1" id="KW-0472">Membrane</keyword>
<dbReference type="Proteomes" id="UP000256304">
    <property type="component" value="Unassembled WGS sequence"/>
</dbReference>
<gene>
    <name evidence="2" type="ORF">A8990_12184</name>
</gene>
<proteinExistence type="predicted"/>
<evidence type="ECO:0000313" key="3">
    <source>
        <dbReference type="Proteomes" id="UP000256304"/>
    </source>
</evidence>
<name>A0A3D9RU61_9BACL</name>
<sequence>MGDVFEMMTYLIVVIISAIVMTLWLKRKARKNKTKRS</sequence>
<protein>
    <submittedName>
        <fullName evidence="2">Uncharacterized protein</fullName>
    </submittedName>
</protein>
<reference evidence="2 3" key="1">
    <citation type="submission" date="2018-08" db="EMBL/GenBank/DDBJ databases">
        <title>Genomic Encyclopedia of Type Strains, Phase III (KMG-III): the genomes of soil and plant-associated and newly described type strains.</title>
        <authorList>
            <person name="Whitman W."/>
        </authorList>
    </citation>
    <scope>NUCLEOTIDE SEQUENCE [LARGE SCALE GENOMIC DNA]</scope>
    <source>
        <strain evidence="2 3">CGMCC 1.10966</strain>
    </source>
</reference>
<organism evidence="2 3">
    <name type="scientific">Paenibacillus taihuensis</name>
    <dbReference type="NCBI Taxonomy" id="1156355"/>
    <lineage>
        <taxon>Bacteria</taxon>
        <taxon>Bacillati</taxon>
        <taxon>Bacillota</taxon>
        <taxon>Bacilli</taxon>
        <taxon>Bacillales</taxon>
        <taxon>Paenibacillaceae</taxon>
        <taxon>Paenibacillus</taxon>
    </lineage>
</organism>
<feature type="transmembrane region" description="Helical" evidence="1">
    <location>
        <begin position="7"/>
        <end position="25"/>
    </location>
</feature>
<accession>A0A3D9RU61</accession>
<keyword evidence="1" id="KW-0812">Transmembrane</keyword>
<comment type="caution">
    <text evidence="2">The sequence shown here is derived from an EMBL/GenBank/DDBJ whole genome shotgun (WGS) entry which is preliminary data.</text>
</comment>